<keyword evidence="1" id="KW-0732">Signal</keyword>
<keyword evidence="4" id="KW-1185">Reference proteome</keyword>
<name>A0AA37T2K7_9ALTE</name>
<evidence type="ECO:0000313" key="4">
    <source>
        <dbReference type="Proteomes" id="UP001156601"/>
    </source>
</evidence>
<dbReference type="RefSeq" id="WP_284216820.1">
    <property type="nucleotide sequence ID" value="NZ_BSOT01000005.1"/>
</dbReference>
<dbReference type="SUPFAM" id="SSF53850">
    <property type="entry name" value="Periplasmic binding protein-like II"/>
    <property type="match status" value="1"/>
</dbReference>
<dbReference type="PANTHER" id="PTHR38834">
    <property type="entry name" value="PERIPLASMIC SUBSTRATE BINDING PROTEIN FAMILY 3"/>
    <property type="match status" value="1"/>
</dbReference>
<dbReference type="AlphaFoldDB" id="A0AA37T2K7"/>
<reference evidence="3" key="2">
    <citation type="submission" date="2023-01" db="EMBL/GenBank/DDBJ databases">
        <title>Draft genome sequence of Agaribacter marinus strain NBRC 110023.</title>
        <authorList>
            <person name="Sun Q."/>
            <person name="Mori K."/>
        </authorList>
    </citation>
    <scope>NUCLEOTIDE SEQUENCE</scope>
    <source>
        <strain evidence="3">NBRC 110023</strain>
    </source>
</reference>
<dbReference type="InterPro" id="IPR001638">
    <property type="entry name" value="Solute-binding_3/MltF_N"/>
</dbReference>
<evidence type="ECO:0000256" key="1">
    <source>
        <dbReference type="SAM" id="SignalP"/>
    </source>
</evidence>
<feature type="signal peptide" evidence="1">
    <location>
        <begin position="1"/>
        <end position="25"/>
    </location>
</feature>
<dbReference type="Proteomes" id="UP001156601">
    <property type="component" value="Unassembled WGS sequence"/>
</dbReference>
<dbReference type="EMBL" id="BSOT01000005">
    <property type="protein sequence ID" value="GLR70525.1"/>
    <property type="molecule type" value="Genomic_DNA"/>
</dbReference>
<accession>A0AA37T2K7</accession>
<feature type="domain" description="Solute-binding protein family 3/N-terminal" evidence="2">
    <location>
        <begin position="34"/>
        <end position="255"/>
    </location>
</feature>
<evidence type="ECO:0000259" key="2">
    <source>
        <dbReference type="Pfam" id="PF00497"/>
    </source>
</evidence>
<sequence>MTFFVRVICICCLLSILLIASQPIAAQQKLTLYTEEFPPYNYMLSNGDIGGINADISIEICRQENINCTFDLNPWNRSYRKAKYNVNSGIVSTAKRAGREPFFHWIGPLVSGKACIFKLTSRDDIKIANKSDLATYTIGRSKDMSYDQVLLNLGFTPDKNIILYPQIYGEVNALARGRVDFILGSSSVLSYQLAGKEISASDIQPVWLIEDNVIKGNFLALNKAIPSSLARRLQHRLNTLKKNGTVNRIKRKYLQQVSSDLLSTNPDLQACLNLPKMNINTN</sequence>
<evidence type="ECO:0000313" key="3">
    <source>
        <dbReference type="EMBL" id="GLR70525.1"/>
    </source>
</evidence>
<reference evidence="3" key="1">
    <citation type="journal article" date="2014" name="Int. J. Syst. Evol. Microbiol.">
        <title>Complete genome sequence of Corynebacterium casei LMG S-19264T (=DSM 44701T), isolated from a smear-ripened cheese.</title>
        <authorList>
            <consortium name="US DOE Joint Genome Institute (JGI-PGF)"/>
            <person name="Walter F."/>
            <person name="Albersmeier A."/>
            <person name="Kalinowski J."/>
            <person name="Ruckert C."/>
        </authorList>
    </citation>
    <scope>NUCLEOTIDE SEQUENCE</scope>
    <source>
        <strain evidence="3">NBRC 110023</strain>
    </source>
</reference>
<organism evidence="3 4">
    <name type="scientific">Agaribacter marinus</name>
    <dbReference type="NCBI Taxonomy" id="1431249"/>
    <lineage>
        <taxon>Bacteria</taxon>
        <taxon>Pseudomonadati</taxon>
        <taxon>Pseudomonadota</taxon>
        <taxon>Gammaproteobacteria</taxon>
        <taxon>Alteromonadales</taxon>
        <taxon>Alteromonadaceae</taxon>
        <taxon>Agaribacter</taxon>
    </lineage>
</organism>
<dbReference type="Pfam" id="PF00497">
    <property type="entry name" value="SBP_bac_3"/>
    <property type="match status" value="1"/>
</dbReference>
<dbReference type="Gene3D" id="3.40.190.10">
    <property type="entry name" value="Periplasmic binding protein-like II"/>
    <property type="match status" value="2"/>
</dbReference>
<dbReference type="PANTHER" id="PTHR38834:SF3">
    <property type="entry name" value="SOLUTE-BINDING PROTEIN FAMILY 3_N-TERMINAL DOMAIN-CONTAINING PROTEIN"/>
    <property type="match status" value="1"/>
</dbReference>
<proteinExistence type="predicted"/>
<protein>
    <recommendedName>
        <fullName evidence="2">Solute-binding protein family 3/N-terminal domain-containing protein</fullName>
    </recommendedName>
</protein>
<gene>
    <name evidence="3" type="ORF">GCM10007852_14330</name>
</gene>
<comment type="caution">
    <text evidence="3">The sequence shown here is derived from an EMBL/GenBank/DDBJ whole genome shotgun (WGS) entry which is preliminary data.</text>
</comment>
<feature type="chain" id="PRO_5041379631" description="Solute-binding protein family 3/N-terminal domain-containing protein" evidence="1">
    <location>
        <begin position="26"/>
        <end position="282"/>
    </location>
</feature>